<dbReference type="InterPro" id="IPR024072">
    <property type="entry name" value="DHFR-like_dom_sf"/>
</dbReference>
<comment type="caution">
    <text evidence="2">The sequence shown here is derived from an EMBL/GenBank/DDBJ whole genome shotgun (WGS) entry which is preliminary data.</text>
</comment>
<proteinExistence type="predicted"/>
<dbReference type="EMBL" id="JACSQD010000001">
    <property type="protein sequence ID" value="MBD7993719.1"/>
    <property type="molecule type" value="Genomic_DNA"/>
</dbReference>
<evidence type="ECO:0000313" key="2">
    <source>
        <dbReference type="EMBL" id="MBD7993719.1"/>
    </source>
</evidence>
<dbReference type="RefSeq" id="WP_191806150.1">
    <property type="nucleotide sequence ID" value="NZ_JACSQD010000001.1"/>
</dbReference>
<accession>A0ABR8UME1</accession>
<keyword evidence="3" id="KW-1185">Reference proteome</keyword>
<gene>
    <name evidence="2" type="ORF">H9639_00155</name>
</gene>
<dbReference type="Pfam" id="PF01872">
    <property type="entry name" value="RibD_C"/>
    <property type="match status" value="1"/>
</dbReference>
<dbReference type="Proteomes" id="UP000609874">
    <property type="component" value="Unassembled WGS sequence"/>
</dbReference>
<dbReference type="PANTHER" id="PTHR38011:SF11">
    <property type="entry name" value="2,5-DIAMINO-6-RIBOSYLAMINO-4(3H)-PYRIMIDINONE 5'-PHOSPHATE REDUCTASE"/>
    <property type="match status" value="1"/>
</dbReference>
<sequence length="197" mass="21378">MKAANRRVVANIAISLDGFYQGPGGEADMGWLMPYAVTDTSRDHLTALWAPATTALLGRVNAVGFFGYWPAVADDADADPRDRAYGKWMRDTEKVVLSSTLAHAPWSRARIFNEPAEHVVDRLKEEAGGDIVVFSSASVIKALLAAHRVDRLSFTMFPEILGGGKRLFENGLPASKWTLASSATGDHGVVSLTYDRV</sequence>
<feature type="domain" description="Bacterial bifunctional deaminase-reductase C-terminal" evidence="1">
    <location>
        <begin position="7"/>
        <end position="190"/>
    </location>
</feature>
<dbReference type="InterPro" id="IPR002734">
    <property type="entry name" value="RibDG_C"/>
</dbReference>
<organism evidence="2 3">
    <name type="scientific">Arthrobacter gallicola</name>
    <dbReference type="NCBI Taxonomy" id="2762225"/>
    <lineage>
        <taxon>Bacteria</taxon>
        <taxon>Bacillati</taxon>
        <taxon>Actinomycetota</taxon>
        <taxon>Actinomycetes</taxon>
        <taxon>Micrococcales</taxon>
        <taxon>Micrococcaceae</taxon>
        <taxon>Arthrobacter</taxon>
    </lineage>
</organism>
<dbReference type="Gene3D" id="3.40.430.10">
    <property type="entry name" value="Dihydrofolate Reductase, subunit A"/>
    <property type="match status" value="1"/>
</dbReference>
<dbReference type="SUPFAM" id="SSF53597">
    <property type="entry name" value="Dihydrofolate reductase-like"/>
    <property type="match status" value="1"/>
</dbReference>
<evidence type="ECO:0000313" key="3">
    <source>
        <dbReference type="Proteomes" id="UP000609874"/>
    </source>
</evidence>
<dbReference type="InterPro" id="IPR050765">
    <property type="entry name" value="Riboflavin_Biosynth_HTPR"/>
</dbReference>
<name>A0ABR8UME1_9MICC</name>
<reference evidence="2 3" key="1">
    <citation type="submission" date="2020-08" db="EMBL/GenBank/DDBJ databases">
        <title>A Genomic Blueprint of the Chicken Gut Microbiome.</title>
        <authorList>
            <person name="Gilroy R."/>
            <person name="Ravi A."/>
            <person name="Getino M."/>
            <person name="Pursley I."/>
            <person name="Horton D.L."/>
            <person name="Alikhan N.-F."/>
            <person name="Baker D."/>
            <person name="Gharbi K."/>
            <person name="Hall N."/>
            <person name="Watson M."/>
            <person name="Adriaenssens E.M."/>
            <person name="Foster-Nyarko E."/>
            <person name="Jarju S."/>
            <person name="Secka A."/>
            <person name="Antonio M."/>
            <person name="Oren A."/>
            <person name="Chaudhuri R."/>
            <person name="La Ragione R.M."/>
            <person name="Hildebrand F."/>
            <person name="Pallen M.J."/>
        </authorList>
    </citation>
    <scope>NUCLEOTIDE SEQUENCE [LARGE SCALE GENOMIC DNA]</scope>
    <source>
        <strain evidence="2 3">Sa2CUA1</strain>
    </source>
</reference>
<evidence type="ECO:0000259" key="1">
    <source>
        <dbReference type="Pfam" id="PF01872"/>
    </source>
</evidence>
<dbReference type="PANTHER" id="PTHR38011">
    <property type="entry name" value="DIHYDROFOLATE REDUCTASE FAMILY PROTEIN (AFU_ORTHOLOGUE AFUA_8G06820)"/>
    <property type="match status" value="1"/>
</dbReference>
<protein>
    <submittedName>
        <fullName evidence="2">Dihydrofolate reductase family protein</fullName>
    </submittedName>
</protein>